<dbReference type="NCBIfam" id="TIGR04407">
    <property type="entry name" value="LptF_YjgP"/>
    <property type="match status" value="1"/>
</dbReference>
<dbReference type="Pfam" id="PF03739">
    <property type="entry name" value="LptF_LptG"/>
    <property type="match status" value="1"/>
</dbReference>
<dbReference type="InterPro" id="IPR030922">
    <property type="entry name" value="LptF"/>
</dbReference>
<proteinExistence type="predicted"/>
<feature type="transmembrane region" description="Helical" evidence="10">
    <location>
        <begin position="113"/>
        <end position="136"/>
    </location>
</feature>
<organism evidence="11 12">
    <name type="scientific">Chitinimonas lacunae</name>
    <dbReference type="NCBI Taxonomy" id="1963018"/>
    <lineage>
        <taxon>Bacteria</taxon>
        <taxon>Pseudomonadati</taxon>
        <taxon>Pseudomonadota</taxon>
        <taxon>Betaproteobacteria</taxon>
        <taxon>Neisseriales</taxon>
        <taxon>Chitinibacteraceae</taxon>
        <taxon>Chitinimonas</taxon>
    </lineage>
</organism>
<evidence type="ECO:0000256" key="9">
    <source>
        <dbReference type="SAM" id="MobiDB-lite"/>
    </source>
</evidence>
<keyword evidence="7 10" id="KW-1133">Transmembrane helix</keyword>
<dbReference type="RefSeq" id="WP_378166740.1">
    <property type="nucleotide sequence ID" value="NZ_JBHSBU010000001.1"/>
</dbReference>
<dbReference type="EMBL" id="JBHSBU010000001">
    <property type="protein sequence ID" value="MFC4161140.1"/>
    <property type="molecule type" value="Genomic_DNA"/>
</dbReference>
<gene>
    <name evidence="11" type="primary">lptF</name>
    <name evidence="11" type="ORF">ACFOW7_17520</name>
</gene>
<feature type="transmembrane region" description="Helical" evidence="10">
    <location>
        <begin position="27"/>
        <end position="45"/>
    </location>
</feature>
<protein>
    <recommendedName>
        <fullName evidence="2">Lipopolysaccharide export system permease protein LptF</fullName>
    </recommendedName>
</protein>
<comment type="subcellular location">
    <subcellularLocation>
        <location evidence="1">Cell inner membrane</location>
        <topology evidence="1">Multi-pass membrane protein</topology>
    </subcellularLocation>
</comment>
<dbReference type="InterPro" id="IPR005495">
    <property type="entry name" value="LptG/LptF_permease"/>
</dbReference>
<feature type="transmembrane region" description="Helical" evidence="10">
    <location>
        <begin position="340"/>
        <end position="363"/>
    </location>
</feature>
<keyword evidence="3" id="KW-0813">Transport</keyword>
<keyword evidence="8 10" id="KW-0472">Membrane</keyword>
<dbReference type="PANTHER" id="PTHR33529">
    <property type="entry name" value="SLR0882 PROTEIN-RELATED"/>
    <property type="match status" value="1"/>
</dbReference>
<evidence type="ECO:0000256" key="7">
    <source>
        <dbReference type="ARBA" id="ARBA00022989"/>
    </source>
</evidence>
<reference evidence="12" key="1">
    <citation type="journal article" date="2019" name="Int. J. Syst. Evol. Microbiol.">
        <title>The Global Catalogue of Microorganisms (GCM) 10K type strain sequencing project: providing services to taxonomists for standard genome sequencing and annotation.</title>
        <authorList>
            <consortium name="The Broad Institute Genomics Platform"/>
            <consortium name="The Broad Institute Genome Sequencing Center for Infectious Disease"/>
            <person name="Wu L."/>
            <person name="Ma J."/>
        </authorList>
    </citation>
    <scope>NUCLEOTIDE SEQUENCE [LARGE SCALE GENOMIC DNA]</scope>
    <source>
        <strain evidence="12">LMG 29894</strain>
    </source>
</reference>
<feature type="transmembrane region" description="Helical" evidence="10">
    <location>
        <begin position="285"/>
        <end position="304"/>
    </location>
</feature>
<feature type="transmembrane region" description="Helical" evidence="10">
    <location>
        <begin position="65"/>
        <end position="92"/>
    </location>
</feature>
<evidence type="ECO:0000256" key="10">
    <source>
        <dbReference type="SAM" id="Phobius"/>
    </source>
</evidence>
<comment type="caution">
    <text evidence="11">The sequence shown here is derived from an EMBL/GenBank/DDBJ whole genome shotgun (WGS) entry which is preliminary data.</text>
</comment>
<keyword evidence="12" id="KW-1185">Reference proteome</keyword>
<evidence type="ECO:0000256" key="3">
    <source>
        <dbReference type="ARBA" id="ARBA00022448"/>
    </source>
</evidence>
<feature type="transmembrane region" description="Helical" evidence="10">
    <location>
        <begin position="311"/>
        <end position="328"/>
    </location>
</feature>
<evidence type="ECO:0000256" key="4">
    <source>
        <dbReference type="ARBA" id="ARBA00022475"/>
    </source>
</evidence>
<feature type="region of interest" description="Disordered" evidence="9">
    <location>
        <begin position="255"/>
        <end position="274"/>
    </location>
</feature>
<evidence type="ECO:0000256" key="6">
    <source>
        <dbReference type="ARBA" id="ARBA00022692"/>
    </source>
</evidence>
<sequence length="369" mass="40412">MSSISSRSKSALFGGERVFERALLREFTSLTAGVFFVLLAIVLVTRGVKFLGLAASGAVASDAVAAMLGFTALAYVPMILALTVFITILMAMTRAYRDHEMAIWFSAGQPLTAWIKPVLTFAIPMAILAGILSLGLTPWASKKGRDYRDQMASREDLAAVAPGIFKESSRNDRVTFVENFSGEGGAARNVFVQQLKEGIQTVTVANQGTLLTKPDGEREVLLRNGRIYEGAPGSANYRVAEFDDLQQRIEVGPRRATSQAVEASDSLTLSQSPDPEHQAEFASRLAAPISTVLLALIALPLAFFNPRVGRAFNLILGVLIYTNYLYLLKIMTSWLASGRVPAWIGLWPVHGLLLLLTVILFWWRLRPHR</sequence>
<dbReference type="Proteomes" id="UP001595791">
    <property type="component" value="Unassembled WGS sequence"/>
</dbReference>
<keyword evidence="4" id="KW-1003">Cell membrane</keyword>
<name>A0ABV8MWF1_9NEIS</name>
<evidence type="ECO:0000256" key="8">
    <source>
        <dbReference type="ARBA" id="ARBA00023136"/>
    </source>
</evidence>
<evidence type="ECO:0000313" key="12">
    <source>
        <dbReference type="Proteomes" id="UP001595791"/>
    </source>
</evidence>
<evidence type="ECO:0000256" key="2">
    <source>
        <dbReference type="ARBA" id="ARBA00014213"/>
    </source>
</evidence>
<accession>A0ABV8MWF1</accession>
<keyword evidence="5" id="KW-0997">Cell inner membrane</keyword>
<keyword evidence="6 10" id="KW-0812">Transmembrane</keyword>
<feature type="compositionally biased region" description="Polar residues" evidence="9">
    <location>
        <begin position="256"/>
        <end position="273"/>
    </location>
</feature>
<evidence type="ECO:0000256" key="1">
    <source>
        <dbReference type="ARBA" id="ARBA00004429"/>
    </source>
</evidence>
<evidence type="ECO:0000256" key="5">
    <source>
        <dbReference type="ARBA" id="ARBA00022519"/>
    </source>
</evidence>
<dbReference type="PANTHER" id="PTHR33529:SF7">
    <property type="entry name" value="LIPOPOLYSACCHARIDE EXPORT SYSTEM PERMEASE PROTEIN LPTF"/>
    <property type="match status" value="1"/>
</dbReference>
<evidence type="ECO:0000313" key="11">
    <source>
        <dbReference type="EMBL" id="MFC4161140.1"/>
    </source>
</evidence>